<comment type="caution">
    <text evidence="1">The sequence shown here is derived from an EMBL/GenBank/DDBJ whole genome shotgun (WGS) entry which is preliminary data.</text>
</comment>
<accession>A0ABX1JTM1</accession>
<name>A0ABX1JTM1_9MICC</name>
<organism evidence="1 2">
    <name type="scientific">Arthrobacter deserti</name>
    <dbReference type="NCBI Taxonomy" id="1742687"/>
    <lineage>
        <taxon>Bacteria</taxon>
        <taxon>Bacillati</taxon>
        <taxon>Actinomycetota</taxon>
        <taxon>Actinomycetes</taxon>
        <taxon>Micrococcales</taxon>
        <taxon>Micrococcaceae</taxon>
        <taxon>Arthrobacter</taxon>
    </lineage>
</organism>
<evidence type="ECO:0000313" key="2">
    <source>
        <dbReference type="Proteomes" id="UP000523795"/>
    </source>
</evidence>
<gene>
    <name evidence="1" type="ORF">HER39_17455</name>
</gene>
<sequence>TLPTCLAEGEQPKYAPMTVIDNIRAKLAGSRKGRINSAAGSEAGRILAAAGRPPGAS</sequence>
<evidence type="ECO:0000313" key="1">
    <source>
        <dbReference type="EMBL" id="NKX52323.1"/>
    </source>
</evidence>
<proteinExistence type="predicted"/>
<dbReference type="EMBL" id="JAAZSR010000487">
    <property type="protein sequence ID" value="NKX52323.1"/>
    <property type="molecule type" value="Genomic_DNA"/>
</dbReference>
<keyword evidence="2" id="KW-1185">Reference proteome</keyword>
<protein>
    <submittedName>
        <fullName evidence="1">Isopenicillin N synthase family oxygenase</fullName>
    </submittedName>
</protein>
<reference evidence="1 2" key="1">
    <citation type="submission" date="2020-04" db="EMBL/GenBank/DDBJ databases">
        <authorList>
            <person name="Liu S."/>
        </authorList>
    </citation>
    <scope>NUCLEOTIDE SEQUENCE [LARGE SCALE GENOMIC DNA]</scope>
    <source>
        <strain evidence="1 2">CGMCC 1.15091</strain>
    </source>
</reference>
<dbReference type="Proteomes" id="UP000523795">
    <property type="component" value="Unassembled WGS sequence"/>
</dbReference>
<feature type="non-terminal residue" evidence="1">
    <location>
        <position position="1"/>
    </location>
</feature>